<name>A0AAN2BLF9_9GAMM</name>
<dbReference type="InterPro" id="IPR023214">
    <property type="entry name" value="HAD_sf"/>
</dbReference>
<dbReference type="RefSeq" id="WP_236983786.1">
    <property type="nucleotide sequence ID" value="NZ_AP023086.1"/>
</dbReference>
<dbReference type="PROSITE" id="PS01228">
    <property type="entry name" value="COF_1"/>
    <property type="match status" value="1"/>
</dbReference>
<dbReference type="EMBL" id="AP023086">
    <property type="protein sequence ID" value="BCD98985.1"/>
    <property type="molecule type" value="Genomic_DNA"/>
</dbReference>
<dbReference type="GO" id="GO:0043726">
    <property type="term" value="F:5-amino-6-(5-phosphoribitylamino)uracil phosphatase activity"/>
    <property type="evidence" value="ECO:0007669"/>
    <property type="project" value="UniProtKB-EC"/>
</dbReference>
<dbReference type="SFLD" id="SFLDS00003">
    <property type="entry name" value="Haloacid_Dehalogenase"/>
    <property type="match status" value="1"/>
</dbReference>
<sequence length="282" mass="30981">MTISLEQFLLSDQKPDIRLALFDVDGTLLNVDGNYTAGVQKSIARVQALGVKTAVASGRPYFATRFLWQELGLVDTGVFCTGAQIFEPSTNTLHKAHPLPDSSVKKLLAQLREQHLYYELYTDAGLYIERDVAPEILGVHCKHLRTQPIMQSFDTVHDPVIKLLVGVDLDKSANALQVLEQRFPDCIFAYAKLPAYPRWLFASIIHHSASKRAAFDYLLAHYGISASNVISFGDAQSDMEFISMAGVGVAMGNASDAVKNVANIVTSPVWEDGIAKVLDVLI</sequence>
<dbReference type="NCBIfam" id="TIGR00099">
    <property type="entry name" value="Cof-subfamily"/>
    <property type="match status" value="1"/>
</dbReference>
<dbReference type="InterPro" id="IPR036412">
    <property type="entry name" value="HAD-like_sf"/>
</dbReference>
<dbReference type="KEGG" id="marq:MARGE09_P3186"/>
<organism evidence="1 2">
    <name type="scientific">Marinagarivorans cellulosilyticus</name>
    <dbReference type="NCBI Taxonomy" id="2721545"/>
    <lineage>
        <taxon>Bacteria</taxon>
        <taxon>Pseudomonadati</taxon>
        <taxon>Pseudomonadota</taxon>
        <taxon>Gammaproteobacteria</taxon>
        <taxon>Cellvibrionales</taxon>
        <taxon>Cellvibrionaceae</taxon>
        <taxon>Marinagarivorans</taxon>
    </lineage>
</organism>
<keyword evidence="2" id="KW-1185">Reference proteome</keyword>
<reference evidence="1 2" key="1">
    <citation type="journal article" date="2022" name="IScience">
        <title>An ultrasensitive nanofiber-based assay for enzymatic hydrolysis and deep-sea microbial degradation of cellulose.</title>
        <authorList>
            <person name="Tsudome M."/>
            <person name="Tachioka M."/>
            <person name="Miyazaki M."/>
            <person name="Uchimura K."/>
            <person name="Tsuda M."/>
            <person name="Takaki Y."/>
            <person name="Deguchi S."/>
        </authorList>
    </citation>
    <scope>NUCLEOTIDE SEQUENCE [LARGE SCALE GENOMIC DNA]</scope>
    <source>
        <strain evidence="1 2">GE09</strain>
    </source>
</reference>
<dbReference type="InterPro" id="IPR000150">
    <property type="entry name" value="Cof"/>
</dbReference>
<gene>
    <name evidence="1" type="ORF">MARGE09_P3186</name>
</gene>
<accession>A0AAN2BLF9</accession>
<evidence type="ECO:0000313" key="2">
    <source>
        <dbReference type="Proteomes" id="UP001320119"/>
    </source>
</evidence>
<dbReference type="PANTHER" id="PTHR10000">
    <property type="entry name" value="PHOSPHOSERINE PHOSPHATASE"/>
    <property type="match status" value="1"/>
</dbReference>
<proteinExistence type="predicted"/>
<keyword evidence="1" id="KW-0378">Hydrolase</keyword>
<dbReference type="EC" id="3.1.3.104" evidence="1"/>
<dbReference type="Proteomes" id="UP001320119">
    <property type="component" value="Chromosome"/>
</dbReference>
<dbReference type="SUPFAM" id="SSF56784">
    <property type="entry name" value="HAD-like"/>
    <property type="match status" value="1"/>
</dbReference>
<dbReference type="GO" id="GO:0000287">
    <property type="term" value="F:magnesium ion binding"/>
    <property type="evidence" value="ECO:0007669"/>
    <property type="project" value="TreeGrafter"/>
</dbReference>
<evidence type="ECO:0000313" key="1">
    <source>
        <dbReference type="EMBL" id="BCD98985.1"/>
    </source>
</evidence>
<dbReference type="Gene3D" id="3.40.50.1000">
    <property type="entry name" value="HAD superfamily/HAD-like"/>
    <property type="match status" value="1"/>
</dbReference>
<dbReference type="Pfam" id="PF08282">
    <property type="entry name" value="Hydrolase_3"/>
    <property type="match status" value="1"/>
</dbReference>
<dbReference type="PANTHER" id="PTHR10000:SF8">
    <property type="entry name" value="HAD SUPERFAMILY HYDROLASE-LIKE, TYPE 3"/>
    <property type="match status" value="1"/>
</dbReference>
<protein>
    <submittedName>
        <fullName evidence="1">5-amino-6-(5-phospho-D-ribitylamino)uracil phosphatase</fullName>
        <ecNumber evidence="1">3.1.3.104</ecNumber>
    </submittedName>
</protein>
<dbReference type="AlphaFoldDB" id="A0AAN2BLF9"/>
<dbReference type="SFLD" id="SFLDG01140">
    <property type="entry name" value="C2.B:_Phosphomannomutase_and_P"/>
    <property type="match status" value="1"/>
</dbReference>
<dbReference type="GO" id="GO:0005829">
    <property type="term" value="C:cytosol"/>
    <property type="evidence" value="ECO:0007669"/>
    <property type="project" value="TreeGrafter"/>
</dbReference>
<dbReference type="Gene3D" id="3.30.1240.10">
    <property type="match status" value="1"/>
</dbReference>